<reference evidence="3" key="1">
    <citation type="submission" date="2018-10" db="EMBL/GenBank/DDBJ databases">
        <title>Transcriptome assembly of Aceria tosichella (Wheat curl mite) Type 2.</title>
        <authorList>
            <person name="Scully E.D."/>
            <person name="Geib S.M."/>
            <person name="Palmer N.A."/>
            <person name="Gupta A.K."/>
            <person name="Sarath G."/>
            <person name="Tatineni S."/>
        </authorList>
    </citation>
    <scope>NUCLEOTIDE SEQUENCE</scope>
    <source>
        <strain evidence="3">LincolnNE</strain>
    </source>
</reference>
<dbReference type="EMBL" id="GGYP01001639">
    <property type="protein sequence ID" value="MDE46410.1"/>
    <property type="molecule type" value="Transcribed_RNA"/>
</dbReference>
<gene>
    <name evidence="3" type="ORF">g.9122</name>
</gene>
<accession>A0A6G1S903</accession>
<name>A0A6G1S903_9ACAR</name>
<feature type="compositionally biased region" description="Basic and acidic residues" evidence="1">
    <location>
        <begin position="284"/>
        <end position="298"/>
    </location>
</feature>
<feature type="compositionally biased region" description="Polar residues" evidence="1">
    <location>
        <begin position="1117"/>
        <end position="1135"/>
    </location>
</feature>
<feature type="region of interest" description="Disordered" evidence="1">
    <location>
        <begin position="67"/>
        <end position="88"/>
    </location>
</feature>
<dbReference type="PANTHER" id="PTHR15678">
    <property type="entry name" value="ANTIGEN MLAA-22-RELATED"/>
    <property type="match status" value="1"/>
</dbReference>
<feature type="compositionally biased region" description="Basic and acidic residues" evidence="1">
    <location>
        <begin position="74"/>
        <end position="88"/>
    </location>
</feature>
<dbReference type="PANTHER" id="PTHR15678:SF6">
    <property type="entry name" value="BRIDGE-LIKE LIPID TRANSFER PROTEIN FAMILY MEMBER 2"/>
    <property type="match status" value="1"/>
</dbReference>
<feature type="compositionally biased region" description="Basic and acidic residues" evidence="1">
    <location>
        <begin position="1879"/>
        <end position="1896"/>
    </location>
</feature>
<evidence type="ECO:0000313" key="3">
    <source>
        <dbReference type="EMBL" id="MDE46410.1"/>
    </source>
</evidence>
<organism evidence="3">
    <name type="scientific">Aceria tosichella</name>
    <name type="common">wheat curl mite</name>
    <dbReference type="NCBI Taxonomy" id="561515"/>
    <lineage>
        <taxon>Eukaryota</taxon>
        <taxon>Metazoa</taxon>
        <taxon>Ecdysozoa</taxon>
        <taxon>Arthropoda</taxon>
        <taxon>Chelicerata</taxon>
        <taxon>Arachnida</taxon>
        <taxon>Acari</taxon>
        <taxon>Acariformes</taxon>
        <taxon>Trombidiformes</taxon>
        <taxon>Prostigmata</taxon>
        <taxon>Eupodina</taxon>
        <taxon>Eriophyoidea</taxon>
        <taxon>Eriophyidae</taxon>
        <taxon>Eriophyinae</taxon>
        <taxon>Aceriini</taxon>
        <taxon>Aceria</taxon>
    </lineage>
</organism>
<evidence type="ECO:0000259" key="2">
    <source>
        <dbReference type="SMART" id="SM01214"/>
    </source>
</evidence>
<feature type="domain" description="FMP27/BLTP2/Hobbit GFWDK motif-containing RBG unit" evidence="2">
    <location>
        <begin position="619"/>
        <end position="751"/>
    </location>
</feature>
<feature type="region of interest" description="Disordered" evidence="1">
    <location>
        <begin position="1117"/>
        <end position="1144"/>
    </location>
</feature>
<sequence length="1929" mass="220246">MELLTLIFTLFIILPLTFPFIISRFAIYCLAFYLKRYSITLSVAKCGLFSFRTITVSLPLSCMPADDQAGEDDDRLRDKQTNDTSETPRSESLIIKIDNLRFTSLYLDNSCTSILSICLNNTTILYPESQNGQYSKEIRIKSFEFPIDKIRGDFIRHYKENFNISLGDIIIPSKNFTYEIQKVNIRKIVSSQRSLLITFSNVRFCDLSIPEVQTFSEKSEDPTKQRILFIDQLQIDYTISHHRVINLNLHGDCFLRSNLEFYLNFIDLINSVKNLVRKFRRRKHESEEERVQNHDSDLQRPQTGTSAQTSSAQILNLKLILSGKLQIGIIIDENQLVCAETSTLEIEASFPGQKTLQSDLICVTFEEQATLACAMVSISYYPSPGIPCIFERKQNSCGYKLYDDLNALLNVDIETVNLTFPYKYDFSAAFNEKLMGIFKWLKKYHKNPNKKKRPDEGPVDFDIGLRVNKVSFEIEDDPFEIRMRTNYMLLEDEYHEQLKRDQTLQDKINELKRTNLMLASSIVEELNRALAKKNSDIYIQRSKQLYTSEVRRVPLFSITIDEADLKILADSSFHKHDDITSMIINLNPECPPTPATEFSTLWCRILSANFKSVECNLRDFTLPMLSMNDLTFKGMILGTEQVANARARRSCQVYVGRNSAKLTVERSMTPLKIFHNLQIRCTKAAYTHGPCWEPVLQQVSLAFEDIVSASSDPSPSLPWWDKMRFIFHGHLKLNCNHLSVFLHASNNPYNHTELIELNLSRALIELTTGKIRIKGDFDVLLRTASKYDECRFIRIPNFDSTVTLEWNCLGNPHDHLSITPCAPDKVPDYSSHLSHDSYRSFRSQSLNLNLNLETQFTSPTSSLSMESMPSMLFFGSTIRWLENQKFIFVGPSKLTRRGKLFNNTKPKKPSLSRIFKEIRVTISLNRFQILYWSSVSKRHGIHMMGGEFSHCSEHTLKLVTESHDGLKHRPQANWQTIYMNSSLANVEVWLYNLGFEDLDEFNEFNTQANYKNRQYFISFSRVSYNKEAQLKQQDVINDQHELSMSDKLDSSTNADVQSTKSDEQIPNHRLVVHDLKAAWTKENRDVIVGIFDAFVNSQQLKRNLSTEALKPIRIESTNVMQQPTHQQNSMTNSSPPHRHQRHPSTTSLIVINQQNQVSSISKNRAVSMLQKLIADSENNPNVYTEETHSGVASDTHLYGVEACQMDDVVDINCLIELVNSQVMLCGTETPGYVIVSAANTEIRQATHLPVWKNKTLLSKTTWTGSLRCMQYYATVDGQGASNGSIKTTFTSEHDIQWLEPDNIDSRSVIVDYPDLVGSGHSVGGVVSSIVGKLYRSSSDDCPDAPVQLQRIISRCNCLFYYASHTVGVPDDMQHLIPPLPDDEMFIEPWDKEVGVDSFTLTHQDLDISTNSQQYAMIMDIINNLLLFVEPHKKTAFEKLERMRFRFQLSADEDQREPISQLQDQVRRYVAYLKRLERERYLIYRASIGASIDASIDEPRIRTDFERDRASDRDRAYRMSLSSLSEEISTVKEQLNSASEELAMMISCYKEIQLGAHKAQKQQQAASQHGGTGAFFANVIRRNEICFKSARWRVTDSDGQLGLADIVLSNFLYSKVVKSDDSVEHTIELGHLHVSNLIPNQAYKDVLHPTELQANIPLDRHRALRIYCRELAPVAGIPVKEHLEINVVPFTIEVTLQFFQKMVKFFFPEREAVKEAKRTGGLDLSGEHQFTRFGSKKRKDVSSLTDPEDSISTVSTTTMNSTTTASSLSSVQRRGEEIEKMRERAAKNHTFVYVKIPGIPIKVSYKGKKQKSVTDLKNMSLTLPTYEYHNSTWTWLDLLMAVKNDSKHTVIKQALKQKMKIRPSSIWSKSTSSDSPQQSSDKETSSKEKCSTPVTDEDKARLLLGQYAKKWISAAPGSAQNEADGGADLA</sequence>
<feature type="region of interest" description="Disordered" evidence="1">
    <location>
        <begin position="1042"/>
        <end position="1062"/>
    </location>
</feature>
<protein>
    <submittedName>
        <fullName evidence="3">UPF0378 protein KIAA0100</fullName>
    </submittedName>
</protein>
<evidence type="ECO:0000256" key="1">
    <source>
        <dbReference type="SAM" id="MobiDB-lite"/>
    </source>
</evidence>
<feature type="region of interest" description="Disordered" evidence="1">
    <location>
        <begin position="284"/>
        <end position="307"/>
    </location>
</feature>
<dbReference type="Pfam" id="PF10344">
    <property type="entry name" value="Hobbit"/>
    <property type="match status" value="1"/>
</dbReference>
<dbReference type="InterPro" id="IPR019441">
    <property type="entry name" value="FMP27/BLTP2/Hobbit_GFWDK_RBG"/>
</dbReference>
<proteinExistence type="predicted"/>
<dbReference type="InterPro" id="IPR045167">
    <property type="entry name" value="Hobbit"/>
</dbReference>
<feature type="compositionally biased region" description="Low complexity" evidence="1">
    <location>
        <begin position="1863"/>
        <end position="1878"/>
    </location>
</feature>
<dbReference type="SMART" id="SM01214">
    <property type="entry name" value="Fmp27_GFWDK"/>
    <property type="match status" value="1"/>
</dbReference>
<feature type="region of interest" description="Disordered" evidence="1">
    <location>
        <begin position="1862"/>
        <end position="1896"/>
    </location>
</feature>
<feature type="compositionally biased region" description="Polar residues" evidence="1">
    <location>
        <begin position="1050"/>
        <end position="1059"/>
    </location>
</feature>